<protein>
    <recommendedName>
        <fullName evidence="1">riboflavin kinase</fullName>
        <ecNumber evidence="1">2.7.1.26</ecNumber>
    </recommendedName>
</protein>
<dbReference type="InterPro" id="IPR023465">
    <property type="entry name" value="Riboflavin_kinase_dom_sf"/>
</dbReference>
<gene>
    <name evidence="10" type="ORF">BKA07_000008</name>
</gene>
<evidence type="ECO:0000256" key="4">
    <source>
        <dbReference type="ARBA" id="ARBA00022679"/>
    </source>
</evidence>
<dbReference type="Proteomes" id="UP000576792">
    <property type="component" value="Unassembled WGS sequence"/>
</dbReference>
<name>A0A846RWH5_9MICO</name>
<dbReference type="SMART" id="SM00904">
    <property type="entry name" value="Flavokinase"/>
    <property type="match status" value="1"/>
</dbReference>
<dbReference type="GO" id="GO:0009231">
    <property type="term" value="P:riboflavin biosynthetic process"/>
    <property type="evidence" value="ECO:0007669"/>
    <property type="project" value="InterPro"/>
</dbReference>
<dbReference type="RefSeq" id="WP_167949073.1">
    <property type="nucleotide sequence ID" value="NZ_BAAAPQ010000026.1"/>
</dbReference>
<comment type="caution">
    <text evidence="10">The sequence shown here is derived from an EMBL/GenBank/DDBJ whole genome shotgun (WGS) entry which is preliminary data.</text>
</comment>
<evidence type="ECO:0000256" key="1">
    <source>
        <dbReference type="ARBA" id="ARBA00012105"/>
    </source>
</evidence>
<dbReference type="InterPro" id="IPR023468">
    <property type="entry name" value="Riboflavin_kinase"/>
</dbReference>
<keyword evidence="6" id="KW-0067">ATP-binding</keyword>
<evidence type="ECO:0000256" key="6">
    <source>
        <dbReference type="ARBA" id="ARBA00022840"/>
    </source>
</evidence>
<dbReference type="AlphaFoldDB" id="A0A846RWH5"/>
<dbReference type="EC" id="2.7.1.26" evidence="1"/>
<keyword evidence="2" id="KW-0285">Flavoprotein</keyword>
<dbReference type="GO" id="GO:0009398">
    <property type="term" value="P:FMN biosynthetic process"/>
    <property type="evidence" value="ECO:0007669"/>
    <property type="project" value="TreeGrafter"/>
</dbReference>
<dbReference type="Gene3D" id="2.40.30.30">
    <property type="entry name" value="Riboflavin kinase-like"/>
    <property type="match status" value="1"/>
</dbReference>
<evidence type="ECO:0000256" key="7">
    <source>
        <dbReference type="ARBA" id="ARBA00047880"/>
    </source>
</evidence>
<keyword evidence="4" id="KW-0808">Transferase</keyword>
<evidence type="ECO:0000256" key="3">
    <source>
        <dbReference type="ARBA" id="ARBA00022643"/>
    </source>
</evidence>
<evidence type="ECO:0000313" key="11">
    <source>
        <dbReference type="Proteomes" id="UP000576792"/>
    </source>
</evidence>
<reference evidence="10 11" key="1">
    <citation type="submission" date="2020-03" db="EMBL/GenBank/DDBJ databases">
        <title>Sequencing the genomes of 1000 actinobacteria strains.</title>
        <authorList>
            <person name="Klenk H.-P."/>
        </authorList>
    </citation>
    <scope>NUCLEOTIDE SEQUENCE [LARGE SCALE GENOMIC DNA]</scope>
    <source>
        <strain evidence="10 11">DSM 18964</strain>
    </source>
</reference>
<feature type="domain" description="Riboflavin kinase" evidence="9">
    <location>
        <begin position="2"/>
        <end position="122"/>
    </location>
</feature>
<comment type="catalytic activity">
    <reaction evidence="7">
        <text>riboflavin + ATP = FMN + ADP + H(+)</text>
        <dbReference type="Rhea" id="RHEA:14357"/>
        <dbReference type="ChEBI" id="CHEBI:15378"/>
        <dbReference type="ChEBI" id="CHEBI:30616"/>
        <dbReference type="ChEBI" id="CHEBI:57986"/>
        <dbReference type="ChEBI" id="CHEBI:58210"/>
        <dbReference type="ChEBI" id="CHEBI:456216"/>
        <dbReference type="EC" id="2.7.1.26"/>
    </reaction>
</comment>
<dbReference type="PANTHER" id="PTHR22749:SF6">
    <property type="entry name" value="RIBOFLAVIN KINASE"/>
    <property type="match status" value="1"/>
</dbReference>
<dbReference type="EMBL" id="JAATJN010000001">
    <property type="protein sequence ID" value="NJC54973.1"/>
    <property type="molecule type" value="Genomic_DNA"/>
</dbReference>
<organism evidence="10 11">
    <name type="scientific">Brevibacterium marinum</name>
    <dbReference type="NCBI Taxonomy" id="418643"/>
    <lineage>
        <taxon>Bacteria</taxon>
        <taxon>Bacillati</taxon>
        <taxon>Actinomycetota</taxon>
        <taxon>Actinomycetes</taxon>
        <taxon>Micrococcales</taxon>
        <taxon>Brevibacteriaceae</taxon>
        <taxon>Brevibacterium</taxon>
    </lineage>
</organism>
<feature type="region of interest" description="Disordered" evidence="8">
    <location>
        <begin position="120"/>
        <end position="142"/>
    </location>
</feature>
<evidence type="ECO:0000313" key="10">
    <source>
        <dbReference type="EMBL" id="NJC54973.1"/>
    </source>
</evidence>
<dbReference type="SUPFAM" id="SSF82114">
    <property type="entry name" value="Riboflavin kinase-like"/>
    <property type="match status" value="1"/>
</dbReference>
<dbReference type="PANTHER" id="PTHR22749">
    <property type="entry name" value="RIBOFLAVIN KINASE/FMN ADENYLYLTRANSFERASE"/>
    <property type="match status" value="1"/>
</dbReference>
<dbReference type="GO" id="GO:0005524">
    <property type="term" value="F:ATP binding"/>
    <property type="evidence" value="ECO:0007669"/>
    <property type="project" value="UniProtKB-KW"/>
</dbReference>
<proteinExistence type="predicted"/>
<evidence type="ECO:0000256" key="5">
    <source>
        <dbReference type="ARBA" id="ARBA00022741"/>
    </source>
</evidence>
<accession>A0A846RWH5</accession>
<evidence type="ECO:0000256" key="2">
    <source>
        <dbReference type="ARBA" id="ARBA00022630"/>
    </source>
</evidence>
<keyword evidence="3" id="KW-0288">FMN</keyword>
<sequence>MYTIEGEIVHGDEIGRTLGFPTANIHMYDETVPDGVWAARAAFRDGRTHSAVVSVGRRPTFFESDAVRLFEAHIIDFAESIYGEWIIVELLDYIRPQVRFDSIRELVSAMHADRERAAAITPPTSECERSTGGDARGPATRAPRWALRRVRTASADIHATNEGDAASGPAGLQAQVRSLSRQLGMSRGLVRRCLRELNDAKVPTS</sequence>
<dbReference type="GO" id="GO:0008531">
    <property type="term" value="F:riboflavin kinase activity"/>
    <property type="evidence" value="ECO:0007669"/>
    <property type="project" value="UniProtKB-EC"/>
</dbReference>
<keyword evidence="5" id="KW-0547">Nucleotide-binding</keyword>
<keyword evidence="11" id="KW-1185">Reference proteome</keyword>
<dbReference type="InterPro" id="IPR015865">
    <property type="entry name" value="Riboflavin_kinase_bac/euk"/>
</dbReference>
<dbReference type="Pfam" id="PF01687">
    <property type="entry name" value="Flavokinase"/>
    <property type="match status" value="1"/>
</dbReference>
<evidence type="ECO:0000259" key="9">
    <source>
        <dbReference type="SMART" id="SM00904"/>
    </source>
</evidence>
<evidence type="ECO:0000256" key="8">
    <source>
        <dbReference type="SAM" id="MobiDB-lite"/>
    </source>
</evidence>